<organism evidence="2 3">
    <name type="scientific">Lactuca virosa</name>
    <dbReference type="NCBI Taxonomy" id="75947"/>
    <lineage>
        <taxon>Eukaryota</taxon>
        <taxon>Viridiplantae</taxon>
        <taxon>Streptophyta</taxon>
        <taxon>Embryophyta</taxon>
        <taxon>Tracheophyta</taxon>
        <taxon>Spermatophyta</taxon>
        <taxon>Magnoliopsida</taxon>
        <taxon>eudicotyledons</taxon>
        <taxon>Gunneridae</taxon>
        <taxon>Pentapetalae</taxon>
        <taxon>asterids</taxon>
        <taxon>campanulids</taxon>
        <taxon>Asterales</taxon>
        <taxon>Asteraceae</taxon>
        <taxon>Cichorioideae</taxon>
        <taxon>Cichorieae</taxon>
        <taxon>Lactucinae</taxon>
        <taxon>Lactuca</taxon>
    </lineage>
</organism>
<name>A0AAU9M714_9ASTR</name>
<dbReference type="AlphaFoldDB" id="A0AAU9M714"/>
<evidence type="ECO:0000313" key="3">
    <source>
        <dbReference type="Proteomes" id="UP001157418"/>
    </source>
</evidence>
<evidence type="ECO:0000256" key="1">
    <source>
        <dbReference type="SAM" id="MobiDB-lite"/>
    </source>
</evidence>
<comment type="caution">
    <text evidence="2">The sequence shown here is derived from an EMBL/GenBank/DDBJ whole genome shotgun (WGS) entry which is preliminary data.</text>
</comment>
<feature type="region of interest" description="Disordered" evidence="1">
    <location>
        <begin position="481"/>
        <end position="537"/>
    </location>
</feature>
<dbReference type="EMBL" id="CAKMRJ010001112">
    <property type="protein sequence ID" value="CAH1423639.1"/>
    <property type="molecule type" value="Genomic_DNA"/>
</dbReference>
<accession>A0AAU9M714</accession>
<sequence length="537" mass="60807">MENIVVFSPDIPKNYTNKGFEDFMAYLSSFPLHYALVDVPDSFLPQHVIELYFTSTFTDAGVIVGTVNDGIHTILVTVMDVRRSLRLPIRDEYFPLLSIDECHAVLENMDYDFGKQKDYIIHRHYLPSTWKFLNGVLGKCFTHKMIFDQFAEIIQGSKRSPHVPYSRWLTLILQHIGTSCDDDQAEDWTHSLTSSKLFNQDLDDEWSITKWNETHSLSNQQTAEDTQVDTGNLSHYDKDANAVNENLDAGNNYKSQDTKMVHVFPDQAKQANLQDLNESESIRPNKHIQFEYSSSADEEDIVLENPPTQLSDQQGNDADTEYILETSPCDQGFIYFARTSSPASDRTPYFSLQRGLQFNMSLLPLFNPNNIRSFNKFLLLFKGIKQPFKGEILPTNQAHSHYTDIKTDDDGNQSPPGDDHQPPPDSKSVPPPQSDDAKKGKNDANIGTSNVEEDIPESDGEDEVYCMELSFMDVNVQPLQEIFLDTDTSGADDEGEQHIPQGEPSDVESNDDLPLNKKRKAKADFTSDAGPSKKKHK</sequence>
<reference evidence="2 3" key="1">
    <citation type="submission" date="2022-01" db="EMBL/GenBank/DDBJ databases">
        <authorList>
            <person name="Xiong W."/>
            <person name="Schranz E."/>
        </authorList>
    </citation>
    <scope>NUCLEOTIDE SEQUENCE [LARGE SCALE GENOMIC DNA]</scope>
</reference>
<proteinExistence type="predicted"/>
<evidence type="ECO:0000313" key="2">
    <source>
        <dbReference type="EMBL" id="CAH1423639.1"/>
    </source>
</evidence>
<feature type="region of interest" description="Disordered" evidence="1">
    <location>
        <begin position="402"/>
        <end position="459"/>
    </location>
</feature>
<gene>
    <name evidence="2" type="ORF">LVIROSA_LOCUS10910</name>
</gene>
<keyword evidence="3" id="KW-1185">Reference proteome</keyword>
<protein>
    <submittedName>
        <fullName evidence="2">Uncharacterized protein</fullName>
    </submittedName>
</protein>
<feature type="compositionally biased region" description="Pro residues" evidence="1">
    <location>
        <begin position="423"/>
        <end position="433"/>
    </location>
</feature>
<dbReference type="Proteomes" id="UP001157418">
    <property type="component" value="Unassembled WGS sequence"/>
</dbReference>